<keyword evidence="4 7" id="KW-0812">Transmembrane</keyword>
<feature type="transmembrane region" description="Helical" evidence="7">
    <location>
        <begin position="75"/>
        <end position="93"/>
    </location>
</feature>
<dbReference type="RefSeq" id="WP_371436106.1">
    <property type="nucleotide sequence ID" value="NZ_JBHSRS010000015.1"/>
</dbReference>
<evidence type="ECO:0000256" key="6">
    <source>
        <dbReference type="ARBA" id="ARBA00023136"/>
    </source>
</evidence>
<evidence type="ECO:0000256" key="7">
    <source>
        <dbReference type="SAM" id="Phobius"/>
    </source>
</evidence>
<feature type="transmembrane region" description="Helical" evidence="7">
    <location>
        <begin position="42"/>
        <end position="63"/>
    </location>
</feature>
<name>A0ABW1TW06_9BURK</name>
<dbReference type="PANTHER" id="PTHR30506:SF3">
    <property type="entry name" value="UPF0126 INNER MEMBRANE PROTEIN YADS-RELATED"/>
    <property type="match status" value="1"/>
</dbReference>
<feature type="transmembrane region" description="Helical" evidence="7">
    <location>
        <begin position="12"/>
        <end position="36"/>
    </location>
</feature>
<keyword evidence="10" id="KW-1185">Reference proteome</keyword>
<accession>A0ABW1TW06</accession>
<dbReference type="Proteomes" id="UP001596270">
    <property type="component" value="Unassembled WGS sequence"/>
</dbReference>
<keyword evidence="5 7" id="KW-1133">Transmembrane helix</keyword>
<proteinExistence type="inferred from homology"/>
<dbReference type="InterPro" id="IPR005115">
    <property type="entry name" value="Gly_transporter"/>
</dbReference>
<feature type="domain" description="Glycine transporter" evidence="8">
    <location>
        <begin position="18"/>
        <end position="90"/>
    </location>
</feature>
<evidence type="ECO:0000313" key="10">
    <source>
        <dbReference type="Proteomes" id="UP001596270"/>
    </source>
</evidence>
<comment type="similarity">
    <text evidence="2">Belongs to the UPF0126 family.</text>
</comment>
<comment type="caution">
    <text evidence="9">The sequence shown here is derived from an EMBL/GenBank/DDBJ whole genome shotgun (WGS) entry which is preliminary data.</text>
</comment>
<evidence type="ECO:0000256" key="2">
    <source>
        <dbReference type="ARBA" id="ARBA00008193"/>
    </source>
</evidence>
<gene>
    <name evidence="9" type="ORF">ACFQND_06825</name>
</gene>
<feature type="domain" description="Glycine transporter" evidence="8">
    <location>
        <begin position="104"/>
        <end position="177"/>
    </location>
</feature>
<dbReference type="PANTHER" id="PTHR30506">
    <property type="entry name" value="INNER MEMBRANE PROTEIN"/>
    <property type="match status" value="1"/>
</dbReference>
<evidence type="ECO:0000256" key="1">
    <source>
        <dbReference type="ARBA" id="ARBA00004651"/>
    </source>
</evidence>
<organism evidence="9 10">
    <name type="scientific">Polaromonas aquatica</name>
    <dbReference type="NCBI Taxonomy" id="332657"/>
    <lineage>
        <taxon>Bacteria</taxon>
        <taxon>Pseudomonadati</taxon>
        <taxon>Pseudomonadota</taxon>
        <taxon>Betaproteobacteria</taxon>
        <taxon>Burkholderiales</taxon>
        <taxon>Comamonadaceae</taxon>
        <taxon>Polaromonas</taxon>
    </lineage>
</organism>
<protein>
    <submittedName>
        <fullName evidence="9">Trimeric intracellular cation channel family protein</fullName>
    </submittedName>
</protein>
<evidence type="ECO:0000256" key="3">
    <source>
        <dbReference type="ARBA" id="ARBA00022475"/>
    </source>
</evidence>
<reference evidence="10" key="1">
    <citation type="journal article" date="2019" name="Int. J. Syst. Evol. Microbiol.">
        <title>The Global Catalogue of Microorganisms (GCM) 10K type strain sequencing project: providing services to taxonomists for standard genome sequencing and annotation.</title>
        <authorList>
            <consortium name="The Broad Institute Genomics Platform"/>
            <consortium name="The Broad Institute Genome Sequencing Center for Infectious Disease"/>
            <person name="Wu L."/>
            <person name="Ma J."/>
        </authorList>
    </citation>
    <scope>NUCLEOTIDE SEQUENCE [LARGE SCALE GENOMIC DNA]</scope>
    <source>
        <strain evidence="10">CCUG 39402</strain>
    </source>
</reference>
<keyword evidence="6 7" id="KW-0472">Membrane</keyword>
<evidence type="ECO:0000259" key="8">
    <source>
        <dbReference type="Pfam" id="PF03458"/>
    </source>
</evidence>
<feature type="transmembrane region" description="Helical" evidence="7">
    <location>
        <begin position="186"/>
        <end position="208"/>
    </location>
</feature>
<evidence type="ECO:0000313" key="9">
    <source>
        <dbReference type="EMBL" id="MFC6280942.1"/>
    </source>
</evidence>
<comment type="subcellular location">
    <subcellularLocation>
        <location evidence="1">Cell membrane</location>
        <topology evidence="1">Multi-pass membrane protein</topology>
    </subcellularLocation>
</comment>
<evidence type="ECO:0000256" key="4">
    <source>
        <dbReference type="ARBA" id="ARBA00022692"/>
    </source>
</evidence>
<feature type="transmembrane region" description="Helical" evidence="7">
    <location>
        <begin position="161"/>
        <end position="179"/>
    </location>
</feature>
<sequence>MLRPARRGINGITMLLYFLDLAGVAVFAVSGALAAGRLGLDLLGVLVLASLTAIGGGTLRDVLMNRHPVFWMARPTYLLVICAAALGTVLYVQVLPIPAHALLIADALGLALFALSGAQLAEAARLSPIIVVLMGTMTGVAGGVMRDICSNQIPLLLRQDIYASAAIAGIALYLVLKALGLREAWAFWIGVLVVVTLRLSAIFLGWSLPVFQIPKG</sequence>
<feature type="transmembrane region" description="Helical" evidence="7">
    <location>
        <begin position="99"/>
        <end position="116"/>
    </location>
</feature>
<keyword evidence="3" id="KW-1003">Cell membrane</keyword>
<feature type="transmembrane region" description="Helical" evidence="7">
    <location>
        <begin position="123"/>
        <end position="141"/>
    </location>
</feature>
<dbReference type="EMBL" id="JBHSRS010000015">
    <property type="protein sequence ID" value="MFC6280942.1"/>
    <property type="molecule type" value="Genomic_DNA"/>
</dbReference>
<dbReference type="Pfam" id="PF03458">
    <property type="entry name" value="Gly_transporter"/>
    <property type="match status" value="2"/>
</dbReference>
<evidence type="ECO:0000256" key="5">
    <source>
        <dbReference type="ARBA" id="ARBA00022989"/>
    </source>
</evidence>